<sequence length="248" mass="26660">MSNVSTRFHVLQELAGAEPLVSVRMVSAAHYAIGADVVEMLAREDVGRSIKAVIEAGIARLPYAPILIEYSAAGSSARRFVLLDEAEAGFSAECATLFRDRMADVSPSKVKVALTGEHGLSVGRHSDLNEAHAVAFAAAIALLMLNVKGIDKELVESTKLNRARVKHGRIPIPSHTLVRIGTIYDRSGHAVSGGMSRHLPVHLRAGHSRMQACGPNHADRKAIYIPPVLVNYREDGVMPAAPKRLVKA</sequence>
<protein>
    <submittedName>
        <fullName evidence="1">Uncharacterized protein</fullName>
    </submittedName>
</protein>
<dbReference type="InterPro" id="IPR058915">
    <property type="entry name" value="AcrVA2-like"/>
</dbReference>
<organism evidence="1 2">
    <name type="scientific">Tianweitania aestuarii</name>
    <dbReference type="NCBI Taxonomy" id="2814886"/>
    <lineage>
        <taxon>Bacteria</taxon>
        <taxon>Pseudomonadati</taxon>
        <taxon>Pseudomonadota</taxon>
        <taxon>Alphaproteobacteria</taxon>
        <taxon>Hyphomicrobiales</taxon>
        <taxon>Phyllobacteriaceae</taxon>
        <taxon>Tianweitania</taxon>
    </lineage>
</organism>
<dbReference type="Proteomes" id="UP001297272">
    <property type="component" value="Unassembled WGS sequence"/>
</dbReference>
<reference evidence="1 2" key="1">
    <citation type="submission" date="2021-03" db="EMBL/GenBank/DDBJ databases">
        <title>Tianweitania aestuarii sp. nov., isolated from a tidal flat.</title>
        <authorList>
            <person name="Park S."/>
            <person name="Yoon J.-H."/>
        </authorList>
    </citation>
    <scope>NUCLEOTIDE SEQUENCE [LARGE SCALE GENOMIC DNA]</scope>
    <source>
        <strain evidence="1 2">BSSL-BM11</strain>
    </source>
</reference>
<gene>
    <name evidence="1" type="ORF">JYU29_05775</name>
</gene>
<accession>A0ABS5RT18</accession>
<evidence type="ECO:0000313" key="1">
    <source>
        <dbReference type="EMBL" id="MBS9720195.1"/>
    </source>
</evidence>
<name>A0ABS5RT18_9HYPH</name>
<comment type="caution">
    <text evidence="1">The sequence shown here is derived from an EMBL/GenBank/DDBJ whole genome shotgun (WGS) entry which is preliminary data.</text>
</comment>
<dbReference type="Pfam" id="PF26125">
    <property type="entry name" value="AcrVA2-like"/>
    <property type="match status" value="1"/>
</dbReference>
<dbReference type="EMBL" id="JAFMNX010000001">
    <property type="protein sequence ID" value="MBS9720195.1"/>
    <property type="molecule type" value="Genomic_DNA"/>
</dbReference>
<dbReference type="RefSeq" id="WP_213983749.1">
    <property type="nucleotide sequence ID" value="NZ_JAFMNX010000001.1"/>
</dbReference>
<proteinExistence type="predicted"/>
<keyword evidence="2" id="KW-1185">Reference proteome</keyword>
<evidence type="ECO:0000313" key="2">
    <source>
        <dbReference type="Proteomes" id="UP001297272"/>
    </source>
</evidence>